<dbReference type="EMBL" id="JAZGQO010000010">
    <property type="protein sequence ID" value="KAK6176418.1"/>
    <property type="molecule type" value="Genomic_DNA"/>
</dbReference>
<dbReference type="Proteomes" id="UP001347796">
    <property type="component" value="Unassembled WGS sequence"/>
</dbReference>
<dbReference type="AlphaFoldDB" id="A0AAN8JIJ5"/>
<evidence type="ECO:0000313" key="2">
    <source>
        <dbReference type="Proteomes" id="UP001347796"/>
    </source>
</evidence>
<accession>A0AAN8JIJ5</accession>
<evidence type="ECO:0000313" key="1">
    <source>
        <dbReference type="EMBL" id="KAK6176418.1"/>
    </source>
</evidence>
<organism evidence="1 2">
    <name type="scientific">Patella caerulea</name>
    <name type="common">Rayed Mediterranean limpet</name>
    <dbReference type="NCBI Taxonomy" id="87958"/>
    <lineage>
        <taxon>Eukaryota</taxon>
        <taxon>Metazoa</taxon>
        <taxon>Spiralia</taxon>
        <taxon>Lophotrochozoa</taxon>
        <taxon>Mollusca</taxon>
        <taxon>Gastropoda</taxon>
        <taxon>Patellogastropoda</taxon>
        <taxon>Patelloidea</taxon>
        <taxon>Patellidae</taxon>
        <taxon>Patella</taxon>
    </lineage>
</organism>
<sequence length="105" mass="11525">MVCDLIPGASTSATNLATEIDAVFETPAGSLAPALSLNVSEYIPRKVNSNSDKEGVLTLFKKGIMPIPPPAKRDWRGVTRFQLNSDTSQHPLFWPPRGWEQFSPD</sequence>
<gene>
    <name evidence="1" type="ORF">SNE40_014708</name>
</gene>
<proteinExistence type="predicted"/>
<keyword evidence="2" id="KW-1185">Reference proteome</keyword>
<comment type="caution">
    <text evidence="1">The sequence shown here is derived from an EMBL/GenBank/DDBJ whole genome shotgun (WGS) entry which is preliminary data.</text>
</comment>
<reference evidence="1 2" key="1">
    <citation type="submission" date="2024-01" db="EMBL/GenBank/DDBJ databases">
        <title>The genome of the rayed Mediterranean limpet Patella caerulea (Linnaeus, 1758).</title>
        <authorList>
            <person name="Anh-Thu Weber A."/>
            <person name="Halstead-Nussloch G."/>
        </authorList>
    </citation>
    <scope>NUCLEOTIDE SEQUENCE [LARGE SCALE GENOMIC DNA]</scope>
    <source>
        <strain evidence="1">AATW-2023a</strain>
        <tissue evidence="1">Whole specimen</tissue>
    </source>
</reference>
<protein>
    <submittedName>
        <fullName evidence="1">Uncharacterized protein</fullName>
    </submittedName>
</protein>
<name>A0AAN8JIJ5_PATCE</name>